<proteinExistence type="predicted"/>
<reference evidence="1" key="1">
    <citation type="journal article" date="2020" name="Stud. Mycol.">
        <title>101 Dothideomycetes genomes: a test case for predicting lifestyles and emergence of pathogens.</title>
        <authorList>
            <person name="Haridas S."/>
            <person name="Albert R."/>
            <person name="Binder M."/>
            <person name="Bloem J."/>
            <person name="Labutti K."/>
            <person name="Salamov A."/>
            <person name="Andreopoulos B."/>
            <person name="Baker S."/>
            <person name="Barry K."/>
            <person name="Bills G."/>
            <person name="Bluhm B."/>
            <person name="Cannon C."/>
            <person name="Castanera R."/>
            <person name="Culley D."/>
            <person name="Daum C."/>
            <person name="Ezra D."/>
            <person name="Gonzalez J."/>
            <person name="Henrissat B."/>
            <person name="Kuo A."/>
            <person name="Liang C."/>
            <person name="Lipzen A."/>
            <person name="Lutzoni F."/>
            <person name="Magnuson J."/>
            <person name="Mondo S."/>
            <person name="Nolan M."/>
            <person name="Ohm R."/>
            <person name="Pangilinan J."/>
            <person name="Park H.-J."/>
            <person name="Ramirez L."/>
            <person name="Alfaro M."/>
            <person name="Sun H."/>
            <person name="Tritt A."/>
            <person name="Yoshinaga Y."/>
            <person name="Zwiers L.-H."/>
            <person name="Turgeon B."/>
            <person name="Goodwin S."/>
            <person name="Spatafora J."/>
            <person name="Crous P."/>
            <person name="Grigoriev I."/>
        </authorList>
    </citation>
    <scope>NUCLEOTIDE SEQUENCE</scope>
    <source>
        <strain evidence="1">CBS 379.55</strain>
    </source>
</reference>
<sequence length="227" mass="25643">VSTDTIGHSDDVMDCRFGFGPLPETGEHTTGNQPFINPKFNLPSFVATPNKKRFHNCAGRLYHQLSCSHRIRTDIVEECGTNCVEPFQGRMGLPFCCQECLDQQYKASREQLETGVRSMYSGYEEISWEEYEAWFNAKEASLEDFERSWQAYVRGVRSETRPSHVASARESEPEDLDLAGSLGCISLERETPTVAYCPPSMSLNGQRVSLATDPPEQLRFNLELLSL</sequence>
<evidence type="ECO:0000313" key="1">
    <source>
        <dbReference type="EMBL" id="KAF2274690.1"/>
    </source>
</evidence>
<feature type="non-terminal residue" evidence="1">
    <location>
        <position position="227"/>
    </location>
</feature>
<dbReference type="OrthoDB" id="3712212at2759"/>
<name>A0A6A6JDK2_WESOR</name>
<gene>
    <name evidence="1" type="ORF">EI97DRAFT_343814</name>
</gene>
<keyword evidence="2" id="KW-1185">Reference proteome</keyword>
<protein>
    <submittedName>
        <fullName evidence="1">Uncharacterized protein</fullName>
    </submittedName>
</protein>
<dbReference type="Proteomes" id="UP000800097">
    <property type="component" value="Unassembled WGS sequence"/>
</dbReference>
<dbReference type="RefSeq" id="XP_033652229.1">
    <property type="nucleotide sequence ID" value="XM_033794757.1"/>
</dbReference>
<organism evidence="1 2">
    <name type="scientific">Westerdykella ornata</name>
    <dbReference type="NCBI Taxonomy" id="318751"/>
    <lineage>
        <taxon>Eukaryota</taxon>
        <taxon>Fungi</taxon>
        <taxon>Dikarya</taxon>
        <taxon>Ascomycota</taxon>
        <taxon>Pezizomycotina</taxon>
        <taxon>Dothideomycetes</taxon>
        <taxon>Pleosporomycetidae</taxon>
        <taxon>Pleosporales</taxon>
        <taxon>Sporormiaceae</taxon>
        <taxon>Westerdykella</taxon>
    </lineage>
</organism>
<feature type="non-terminal residue" evidence="1">
    <location>
        <position position="1"/>
    </location>
</feature>
<accession>A0A6A6JDK2</accession>
<dbReference type="EMBL" id="ML986501">
    <property type="protein sequence ID" value="KAF2274690.1"/>
    <property type="molecule type" value="Genomic_DNA"/>
</dbReference>
<evidence type="ECO:0000313" key="2">
    <source>
        <dbReference type="Proteomes" id="UP000800097"/>
    </source>
</evidence>
<dbReference type="AlphaFoldDB" id="A0A6A6JDK2"/>
<dbReference type="GeneID" id="54547932"/>